<accession>A0A6C0C3P3</accession>
<reference evidence="2" key="1">
    <citation type="journal article" date="2020" name="Nature">
        <title>Giant virus diversity and host interactions through global metagenomics.</title>
        <authorList>
            <person name="Schulz F."/>
            <person name="Roux S."/>
            <person name="Paez-Espino D."/>
            <person name="Jungbluth S."/>
            <person name="Walsh D.A."/>
            <person name="Denef V.J."/>
            <person name="McMahon K.D."/>
            <person name="Konstantinidis K.T."/>
            <person name="Eloe-Fadrosh E.A."/>
            <person name="Kyrpides N.C."/>
            <person name="Woyke T."/>
        </authorList>
    </citation>
    <scope>NUCLEOTIDE SEQUENCE</scope>
    <source>
        <strain evidence="2">GVMAG-M-3300020182-84</strain>
    </source>
</reference>
<organism evidence="2">
    <name type="scientific">viral metagenome</name>
    <dbReference type="NCBI Taxonomy" id="1070528"/>
    <lineage>
        <taxon>unclassified sequences</taxon>
        <taxon>metagenomes</taxon>
        <taxon>organismal metagenomes</taxon>
    </lineage>
</organism>
<name>A0A6C0C3P3_9ZZZZ</name>
<keyword evidence="1" id="KW-0812">Transmembrane</keyword>
<evidence type="ECO:0000313" key="2">
    <source>
        <dbReference type="EMBL" id="QHS98268.1"/>
    </source>
</evidence>
<proteinExistence type="predicted"/>
<feature type="transmembrane region" description="Helical" evidence="1">
    <location>
        <begin position="6"/>
        <end position="27"/>
    </location>
</feature>
<dbReference type="EMBL" id="MN739313">
    <property type="protein sequence ID" value="QHS98268.1"/>
    <property type="molecule type" value="Genomic_DNA"/>
</dbReference>
<evidence type="ECO:0000256" key="1">
    <source>
        <dbReference type="SAM" id="Phobius"/>
    </source>
</evidence>
<sequence length="129" mass="13950">MEQFYIITITVAVVLLILILTYIGVYVMGGSDKRPYPPDSLQCPDYWEKSGADCVIPGASTTNAGTRNSADTTNFANTPASPAYISGTLLKTDDPSWQTSDGLSAKCAKKIWANNNNIVWDGISNYNSC</sequence>
<dbReference type="AlphaFoldDB" id="A0A6C0C3P3"/>
<keyword evidence="1" id="KW-0472">Membrane</keyword>
<protein>
    <submittedName>
        <fullName evidence="2">Uncharacterized protein</fullName>
    </submittedName>
</protein>
<keyword evidence="1" id="KW-1133">Transmembrane helix</keyword>